<dbReference type="Proteomes" id="UP001209878">
    <property type="component" value="Unassembled WGS sequence"/>
</dbReference>
<dbReference type="PANTHER" id="PTHR23325">
    <property type="entry name" value="SERUM RESPONSE FACTOR-BINDING"/>
    <property type="match status" value="1"/>
</dbReference>
<feature type="compositionally biased region" description="Basic and acidic residues" evidence="6">
    <location>
        <begin position="242"/>
        <end position="252"/>
    </location>
</feature>
<evidence type="ECO:0000256" key="6">
    <source>
        <dbReference type="SAM" id="MobiDB-lite"/>
    </source>
</evidence>
<feature type="region of interest" description="Disordered" evidence="6">
    <location>
        <begin position="341"/>
        <end position="502"/>
    </location>
</feature>
<dbReference type="AlphaFoldDB" id="A0AAD9NIT2"/>
<evidence type="ECO:0000256" key="4">
    <source>
        <dbReference type="ARBA" id="ARBA00033254"/>
    </source>
</evidence>
<dbReference type="GO" id="GO:0030686">
    <property type="term" value="C:90S preribosome"/>
    <property type="evidence" value="ECO:0007669"/>
    <property type="project" value="TreeGrafter"/>
</dbReference>
<dbReference type="GO" id="GO:0005634">
    <property type="term" value="C:nucleus"/>
    <property type="evidence" value="ECO:0007669"/>
    <property type="project" value="TreeGrafter"/>
</dbReference>
<feature type="compositionally biased region" description="Basic and acidic residues" evidence="6">
    <location>
        <begin position="483"/>
        <end position="493"/>
    </location>
</feature>
<name>A0AAD9NIT2_RIDPI</name>
<dbReference type="InterPro" id="IPR037393">
    <property type="entry name" value="Bud22/SRFB1"/>
</dbReference>
<gene>
    <name evidence="8" type="ORF">NP493_1049g00000</name>
</gene>
<feature type="coiled-coil region" evidence="5">
    <location>
        <begin position="26"/>
        <end position="53"/>
    </location>
</feature>
<comment type="function">
    <text evidence="3">May be involved in regulating transcriptional activation of cardiac genes during the aging process. May play a role in biosynthesis and/or processing of SLC2A4 in adipose cells.</text>
</comment>
<comment type="caution">
    <text evidence="8">The sequence shown here is derived from an EMBL/GenBank/DDBJ whole genome shotgun (WGS) entry which is preliminary data.</text>
</comment>
<dbReference type="EMBL" id="JAODUO010001048">
    <property type="protein sequence ID" value="KAK2171595.1"/>
    <property type="molecule type" value="Genomic_DNA"/>
</dbReference>
<reference evidence="8" key="1">
    <citation type="journal article" date="2023" name="Mol. Biol. Evol.">
        <title>Third-Generation Sequencing Reveals the Adaptive Role of the Epigenome in Three Deep-Sea Polychaetes.</title>
        <authorList>
            <person name="Perez M."/>
            <person name="Aroh O."/>
            <person name="Sun Y."/>
            <person name="Lan Y."/>
            <person name="Juniper S.K."/>
            <person name="Young C.R."/>
            <person name="Angers B."/>
            <person name="Qian P.Y."/>
        </authorList>
    </citation>
    <scope>NUCLEOTIDE SEQUENCE</scope>
    <source>
        <strain evidence="8">R07B-5</strain>
    </source>
</reference>
<keyword evidence="9" id="KW-1185">Reference proteome</keyword>
<dbReference type="PANTHER" id="PTHR23325:SF1">
    <property type="entry name" value="SERUM RESPONSE FACTOR-BINDING PROTEIN 1"/>
    <property type="match status" value="1"/>
</dbReference>
<dbReference type="Pfam" id="PF09073">
    <property type="entry name" value="BUD22"/>
    <property type="match status" value="1"/>
</dbReference>
<evidence type="ECO:0000256" key="3">
    <source>
        <dbReference type="ARBA" id="ARBA00025646"/>
    </source>
</evidence>
<feature type="compositionally biased region" description="Low complexity" evidence="6">
    <location>
        <begin position="357"/>
        <end position="374"/>
    </location>
</feature>
<protein>
    <recommendedName>
        <fullName evidence="1">Serum response factor-binding protein 1</fullName>
    </recommendedName>
    <alternativeName>
        <fullName evidence="4">SRF-dependent transcription regulation-associated protein</fullName>
    </alternativeName>
</protein>
<evidence type="ECO:0000256" key="2">
    <source>
        <dbReference type="ARBA" id="ARBA00023054"/>
    </source>
</evidence>
<sequence>MRSLVKQSRVQIINKLTHQIRRYRKKKGSEEQVAKFQKKADRLKSEIDALKHINLDQAAKNALACTVSFEEAAKEGNMERRAIARLASHKLLQPKVEKFQKEHNDWKALAAFLLSKNTGRRFKKKKTKIPVNEASARIGKKQTEHTDSGSESADECEPDEMEAEEGDEENNPDSADDGRASSEAPLSRPECSSSLKTHTDSCPDSDDSQDDVVVSPCVTTTILPSTLECQKPKPKSVAPLHETSRTKREDSKQLTVMSSNQTADVAVKVLNDMTSAKKEKLNKNQNATTAKNMMTTQASSEMVVQTLNLDELNSESDIVVRTDITVAKQKEDLSFLYSAAGGNESFTKKPKKKVKDPFFVGESGSEGNDSSSEGGDSGSEGIAGETETQSLGRKISKNMVQSSFVETLSRGSSSRIREKQVSSRRMHEEKQGKPNVGGKTFHHPIKPVGDRKRLPGKNVPRQTQDRTKGRPLHSGGATVTGQPEKEPETKLHPSWEASKKRKQQVAGVTAFCGKKIKFDDDS</sequence>
<evidence type="ECO:0000256" key="5">
    <source>
        <dbReference type="SAM" id="Coils"/>
    </source>
</evidence>
<organism evidence="8 9">
    <name type="scientific">Ridgeia piscesae</name>
    <name type="common">Tubeworm</name>
    <dbReference type="NCBI Taxonomy" id="27915"/>
    <lineage>
        <taxon>Eukaryota</taxon>
        <taxon>Metazoa</taxon>
        <taxon>Spiralia</taxon>
        <taxon>Lophotrochozoa</taxon>
        <taxon>Annelida</taxon>
        <taxon>Polychaeta</taxon>
        <taxon>Sedentaria</taxon>
        <taxon>Canalipalpata</taxon>
        <taxon>Sabellida</taxon>
        <taxon>Siboglinidae</taxon>
        <taxon>Ridgeia</taxon>
    </lineage>
</organism>
<feature type="compositionally biased region" description="Polar residues" evidence="6">
    <location>
        <begin position="398"/>
        <end position="414"/>
    </location>
</feature>
<evidence type="ECO:0000313" key="8">
    <source>
        <dbReference type="EMBL" id="KAK2171595.1"/>
    </source>
</evidence>
<feature type="domain" description="Bud22" evidence="7">
    <location>
        <begin position="450"/>
        <end position="519"/>
    </location>
</feature>
<feature type="compositionally biased region" description="Basic and acidic residues" evidence="6">
    <location>
        <begin position="415"/>
        <end position="432"/>
    </location>
</feature>
<feature type="region of interest" description="Disordered" evidence="6">
    <location>
        <begin position="123"/>
        <end position="211"/>
    </location>
</feature>
<feature type="compositionally biased region" description="Acidic residues" evidence="6">
    <location>
        <begin position="152"/>
        <end position="175"/>
    </location>
</feature>
<feature type="region of interest" description="Disordered" evidence="6">
    <location>
        <begin position="229"/>
        <end position="257"/>
    </location>
</feature>
<evidence type="ECO:0000313" key="9">
    <source>
        <dbReference type="Proteomes" id="UP001209878"/>
    </source>
</evidence>
<keyword evidence="2 5" id="KW-0175">Coiled coil</keyword>
<proteinExistence type="predicted"/>
<dbReference type="GO" id="GO:0030490">
    <property type="term" value="P:maturation of SSU-rRNA"/>
    <property type="evidence" value="ECO:0007669"/>
    <property type="project" value="TreeGrafter"/>
</dbReference>
<accession>A0AAD9NIT2</accession>
<evidence type="ECO:0000256" key="1">
    <source>
        <dbReference type="ARBA" id="ARBA00013459"/>
    </source>
</evidence>
<dbReference type="InterPro" id="IPR015158">
    <property type="entry name" value="Bud22_dom"/>
</dbReference>
<evidence type="ECO:0000259" key="7">
    <source>
        <dbReference type="Pfam" id="PF09073"/>
    </source>
</evidence>